<dbReference type="AlphaFoldDB" id="A0A4U0X6U4"/>
<dbReference type="Proteomes" id="UP000308768">
    <property type="component" value="Unassembled WGS sequence"/>
</dbReference>
<dbReference type="GO" id="GO:0009102">
    <property type="term" value="P:biotin biosynthetic process"/>
    <property type="evidence" value="ECO:0007669"/>
    <property type="project" value="TreeGrafter"/>
</dbReference>
<feature type="region of interest" description="Disordered" evidence="4">
    <location>
        <begin position="688"/>
        <end position="720"/>
    </location>
</feature>
<gene>
    <name evidence="5" type="ORF">B0A49_07895</name>
</gene>
<dbReference type="PROSITE" id="PS00600">
    <property type="entry name" value="AA_TRANSFER_CLASS_3"/>
    <property type="match status" value="1"/>
</dbReference>
<keyword evidence="2" id="KW-0032">Aminotransferase</keyword>
<evidence type="ECO:0000313" key="5">
    <source>
        <dbReference type="EMBL" id="TKA72190.1"/>
    </source>
</evidence>
<dbReference type="EMBL" id="NAJN01000515">
    <property type="protein sequence ID" value="TKA72190.1"/>
    <property type="molecule type" value="Genomic_DNA"/>
</dbReference>
<dbReference type="GO" id="GO:0004015">
    <property type="term" value="F:adenosylmethionine-8-amino-7-oxononanoate transaminase activity"/>
    <property type="evidence" value="ECO:0007669"/>
    <property type="project" value="TreeGrafter"/>
</dbReference>
<proteinExistence type="predicted"/>
<name>A0A4U0X6U4_9PEZI</name>
<dbReference type="Pfam" id="PF00202">
    <property type="entry name" value="Aminotran_3"/>
    <property type="match status" value="2"/>
</dbReference>
<evidence type="ECO:0000256" key="3">
    <source>
        <dbReference type="ARBA" id="ARBA00022679"/>
    </source>
</evidence>
<dbReference type="InterPro" id="IPR027417">
    <property type="entry name" value="P-loop_NTPase"/>
</dbReference>
<keyword evidence="6" id="KW-1185">Reference proteome</keyword>
<dbReference type="Pfam" id="PF13500">
    <property type="entry name" value="AAA_26"/>
    <property type="match status" value="1"/>
</dbReference>
<protein>
    <recommendedName>
        <fullName evidence="7">Bifunctional dethiobiotin synthetase/7,8-diamino-pelargonic acid aminotransferase, mitochondrial</fullName>
    </recommendedName>
</protein>
<evidence type="ECO:0008006" key="7">
    <source>
        <dbReference type="Google" id="ProtNLM"/>
    </source>
</evidence>
<comment type="caution">
    <text evidence="5">The sequence shown here is derived from an EMBL/GenBank/DDBJ whole genome shotgun (WGS) entry which is preliminary data.</text>
</comment>
<dbReference type="STRING" id="331657.A0A4U0X6U4"/>
<dbReference type="PANTHER" id="PTHR42684:SF3">
    <property type="entry name" value="ADENOSYLMETHIONINE-8-AMINO-7-OXONONANOATE AMINOTRANSFERASE"/>
    <property type="match status" value="1"/>
</dbReference>
<accession>A0A4U0X6U4</accession>
<dbReference type="GO" id="GO:0030170">
    <property type="term" value="F:pyridoxal phosphate binding"/>
    <property type="evidence" value="ECO:0007669"/>
    <property type="project" value="InterPro"/>
</dbReference>
<dbReference type="Gene3D" id="3.40.50.300">
    <property type="entry name" value="P-loop containing nucleotide triphosphate hydrolases"/>
    <property type="match status" value="1"/>
</dbReference>
<dbReference type="InterPro" id="IPR015424">
    <property type="entry name" value="PyrdxlP-dep_Trfase"/>
</dbReference>
<dbReference type="FunFam" id="3.90.1150.10:FF:000080">
    <property type="entry name" value="Bifunctional dethiobiotin synthetase/adenosylmethionine-8-amino-7-oxononanoate aminotransferase"/>
    <property type="match status" value="1"/>
</dbReference>
<dbReference type="CDD" id="cd03109">
    <property type="entry name" value="DTBS"/>
    <property type="match status" value="1"/>
</dbReference>
<dbReference type="PANTHER" id="PTHR42684">
    <property type="entry name" value="ADENOSYLMETHIONINE-8-AMINO-7-OXONONANOATE AMINOTRANSFERASE"/>
    <property type="match status" value="1"/>
</dbReference>
<dbReference type="InterPro" id="IPR005814">
    <property type="entry name" value="Aminotrans_3"/>
</dbReference>
<dbReference type="InterPro" id="IPR049704">
    <property type="entry name" value="Aminotrans_3_PPA_site"/>
</dbReference>
<dbReference type="InterPro" id="IPR015421">
    <property type="entry name" value="PyrdxlP-dep_Trfase_major"/>
</dbReference>
<dbReference type="GO" id="GO:0004141">
    <property type="term" value="F:dethiobiotin synthase activity"/>
    <property type="evidence" value="ECO:0007669"/>
    <property type="project" value="TreeGrafter"/>
</dbReference>
<dbReference type="SUPFAM" id="SSF52540">
    <property type="entry name" value="P-loop containing nucleoside triphosphate hydrolases"/>
    <property type="match status" value="1"/>
</dbReference>
<sequence length="815" mass="89031">MNPNPNPLLNIPMRHEDAATRLNVGKTIVSTILCKALQRRLPEHAVHYLKPVSTGPSVEEDNRHIATFAKGVHARRLFQFSEPVSPHIAARSSKEDVSDKNILDCVHQELSGYAQSEDGVVIVETAGGVLSPAPSGSLQADLYRPLRLPVLLVGDHRLGGIGTSISAFESLHIRGYDVQSIMMFENSVYDNATYLREYFLDRGISTYTVPPPPRPATSIARDQEAMAGYYERTSRMEHVADFIERFSAKHDARIKNLGSMADRADQSIWHPFTQHQDRPKDSIITIDSAHGDFFQTYGTEESVGSTLSSTNESSISSDTTSLLKPAFDGSASWWTQGLGHGNPQLALAAAHASGRYGHVMFAGAVHEPALNLAETLLQHVDNPRLKKVFYTDNGSTGMEVAVKMALRAACVRYGWSSEDEVQILGLKGSYHGDTIGTMDCSEPSTYNKKVEWYRGRGHWFDFPQVKMRRGVWVVEPPEGMEAEFGPARTFESLDEVFQLEQRDIATYEAYITRELERLTKEEGRRFGALVMEPVILGAGGMLFADPLFQHTLARIVRSSSHLFSHSTSTPSSSNPSSATTDWAGLPLIHDEVFTGLYRLGRFTSSSFLRTHPDISVHAKLLTGGLVPLCVTLASQSIFDAFLSGAKSDALLHGHSYTAHAVGCTVAETSLHQMSSMEARGAWDAFKASWRPDHHNSSPPTPSRPNAAPAQPTPRSGTAPTWSMWSRPFATALSHHPRVDSVTALGSVLAISLRDPAGAAGYSSTAANALRDSLLAASDGWAMHSRVLGNVLYLMASQTSSVETVRAVEARVLAAL</sequence>
<dbReference type="GO" id="GO:0005739">
    <property type="term" value="C:mitochondrion"/>
    <property type="evidence" value="ECO:0007669"/>
    <property type="project" value="UniProtKB-SubCell"/>
</dbReference>
<dbReference type="SUPFAM" id="SSF53383">
    <property type="entry name" value="PLP-dependent transferases"/>
    <property type="match status" value="1"/>
</dbReference>
<comment type="subcellular location">
    <subcellularLocation>
        <location evidence="1">Mitochondrion</location>
    </subcellularLocation>
</comment>
<reference evidence="5 6" key="1">
    <citation type="submission" date="2017-03" db="EMBL/GenBank/DDBJ databases">
        <title>Genomes of endolithic fungi from Antarctica.</title>
        <authorList>
            <person name="Coleine C."/>
            <person name="Masonjones S."/>
            <person name="Stajich J.E."/>
        </authorList>
    </citation>
    <scope>NUCLEOTIDE SEQUENCE [LARGE SCALE GENOMIC DNA]</scope>
    <source>
        <strain evidence="5 6">CCFEE 5187</strain>
    </source>
</reference>
<evidence type="ECO:0000256" key="1">
    <source>
        <dbReference type="ARBA" id="ARBA00004173"/>
    </source>
</evidence>
<keyword evidence="3" id="KW-0808">Transferase</keyword>
<evidence type="ECO:0000256" key="2">
    <source>
        <dbReference type="ARBA" id="ARBA00022576"/>
    </source>
</evidence>
<dbReference type="OrthoDB" id="425114at2759"/>
<organism evidence="5 6">
    <name type="scientific">Cryomyces minteri</name>
    <dbReference type="NCBI Taxonomy" id="331657"/>
    <lineage>
        <taxon>Eukaryota</taxon>
        <taxon>Fungi</taxon>
        <taxon>Dikarya</taxon>
        <taxon>Ascomycota</taxon>
        <taxon>Pezizomycotina</taxon>
        <taxon>Dothideomycetes</taxon>
        <taxon>Dothideomycetes incertae sedis</taxon>
        <taxon>Cryomyces</taxon>
    </lineage>
</organism>
<evidence type="ECO:0000313" key="6">
    <source>
        <dbReference type="Proteomes" id="UP000308768"/>
    </source>
</evidence>
<dbReference type="Gene3D" id="3.40.640.10">
    <property type="entry name" value="Type I PLP-dependent aspartate aminotransferase-like (Major domain)"/>
    <property type="match status" value="1"/>
</dbReference>
<evidence type="ECO:0000256" key="4">
    <source>
        <dbReference type="SAM" id="MobiDB-lite"/>
    </source>
</evidence>